<accession>A0A9Q1G8H4</accession>
<name>A0A9Q1G8H4_SYNKA</name>
<gene>
    <name evidence="2" type="ORF">SKAU_G00001500</name>
</gene>
<feature type="region of interest" description="Disordered" evidence="1">
    <location>
        <begin position="1"/>
        <end position="22"/>
    </location>
</feature>
<sequence>MALVTLQRSPTPSAASTASTTTTNAGEVCRSLILRGRAESLNLTPVVFGALSQLLRAVCSGIQHESPAGCSVTWRCVWGMRSLKAKRTPEASALRHNPATGTLMSQHFGGGPDARFPASLSAAALAGLVEEVLKFMMSSPPLSCGLV</sequence>
<dbReference type="EMBL" id="JAINUF010000001">
    <property type="protein sequence ID" value="KAJ8379372.1"/>
    <property type="molecule type" value="Genomic_DNA"/>
</dbReference>
<evidence type="ECO:0000313" key="3">
    <source>
        <dbReference type="Proteomes" id="UP001152622"/>
    </source>
</evidence>
<comment type="caution">
    <text evidence="2">The sequence shown here is derived from an EMBL/GenBank/DDBJ whole genome shotgun (WGS) entry which is preliminary data.</text>
</comment>
<protein>
    <submittedName>
        <fullName evidence="2">Uncharacterized protein</fullName>
    </submittedName>
</protein>
<keyword evidence="3" id="KW-1185">Reference proteome</keyword>
<feature type="compositionally biased region" description="Low complexity" evidence="1">
    <location>
        <begin position="9"/>
        <end position="22"/>
    </location>
</feature>
<reference evidence="2" key="1">
    <citation type="journal article" date="2023" name="Science">
        <title>Genome structures resolve the early diversification of teleost fishes.</title>
        <authorList>
            <person name="Parey E."/>
            <person name="Louis A."/>
            <person name="Montfort J."/>
            <person name="Bouchez O."/>
            <person name="Roques C."/>
            <person name="Iampietro C."/>
            <person name="Lluch J."/>
            <person name="Castinel A."/>
            <person name="Donnadieu C."/>
            <person name="Desvignes T."/>
            <person name="Floi Bucao C."/>
            <person name="Jouanno E."/>
            <person name="Wen M."/>
            <person name="Mejri S."/>
            <person name="Dirks R."/>
            <person name="Jansen H."/>
            <person name="Henkel C."/>
            <person name="Chen W.J."/>
            <person name="Zahm M."/>
            <person name="Cabau C."/>
            <person name="Klopp C."/>
            <person name="Thompson A.W."/>
            <person name="Robinson-Rechavi M."/>
            <person name="Braasch I."/>
            <person name="Lecointre G."/>
            <person name="Bobe J."/>
            <person name="Postlethwait J.H."/>
            <person name="Berthelot C."/>
            <person name="Roest Crollius H."/>
            <person name="Guiguen Y."/>
        </authorList>
    </citation>
    <scope>NUCLEOTIDE SEQUENCE</scope>
    <source>
        <strain evidence="2">WJC10195</strain>
    </source>
</reference>
<evidence type="ECO:0000313" key="2">
    <source>
        <dbReference type="EMBL" id="KAJ8379372.1"/>
    </source>
</evidence>
<dbReference type="Proteomes" id="UP001152622">
    <property type="component" value="Chromosome 1"/>
</dbReference>
<dbReference type="AlphaFoldDB" id="A0A9Q1G8H4"/>
<proteinExistence type="predicted"/>
<evidence type="ECO:0000256" key="1">
    <source>
        <dbReference type="SAM" id="MobiDB-lite"/>
    </source>
</evidence>
<organism evidence="2 3">
    <name type="scientific">Synaphobranchus kaupii</name>
    <name type="common">Kaup's arrowtooth eel</name>
    <dbReference type="NCBI Taxonomy" id="118154"/>
    <lineage>
        <taxon>Eukaryota</taxon>
        <taxon>Metazoa</taxon>
        <taxon>Chordata</taxon>
        <taxon>Craniata</taxon>
        <taxon>Vertebrata</taxon>
        <taxon>Euteleostomi</taxon>
        <taxon>Actinopterygii</taxon>
        <taxon>Neopterygii</taxon>
        <taxon>Teleostei</taxon>
        <taxon>Anguilliformes</taxon>
        <taxon>Synaphobranchidae</taxon>
        <taxon>Synaphobranchus</taxon>
    </lineage>
</organism>